<dbReference type="OrthoDB" id="9806954at2"/>
<dbReference type="InterPro" id="IPR003395">
    <property type="entry name" value="RecF/RecN/SMC_N"/>
</dbReference>
<evidence type="ECO:0000256" key="9">
    <source>
        <dbReference type="PIRNR" id="PIRNR003128"/>
    </source>
</evidence>
<evidence type="ECO:0000256" key="3">
    <source>
        <dbReference type="ARBA" id="ARBA00021315"/>
    </source>
</evidence>
<dbReference type="Pfam" id="PF02463">
    <property type="entry name" value="SMC_N"/>
    <property type="match status" value="1"/>
</dbReference>
<gene>
    <name evidence="11" type="ordered locus">Thicy_1060</name>
</gene>
<evidence type="ECO:0000256" key="2">
    <source>
        <dbReference type="ARBA" id="ARBA00009441"/>
    </source>
</evidence>
<dbReference type="RefSeq" id="WP_013835604.1">
    <property type="nucleotide sequence ID" value="NC_015581.1"/>
</dbReference>
<dbReference type="PANTHER" id="PTHR11059">
    <property type="entry name" value="DNA REPAIR PROTEIN RECN"/>
    <property type="match status" value="1"/>
</dbReference>
<dbReference type="InterPro" id="IPR027417">
    <property type="entry name" value="P-loop_NTPase"/>
</dbReference>
<dbReference type="PIRSF" id="PIRSF003128">
    <property type="entry name" value="RecN"/>
    <property type="match status" value="1"/>
</dbReference>
<dbReference type="FunFam" id="3.40.50.300:FF:000319">
    <property type="entry name" value="DNA repair protein RecN"/>
    <property type="match status" value="1"/>
</dbReference>
<dbReference type="Proteomes" id="UP000009232">
    <property type="component" value="Chromosome"/>
</dbReference>
<evidence type="ECO:0000256" key="8">
    <source>
        <dbReference type="ARBA" id="ARBA00033408"/>
    </source>
</evidence>
<evidence type="ECO:0000259" key="10">
    <source>
        <dbReference type="Pfam" id="PF02463"/>
    </source>
</evidence>
<proteinExistence type="inferred from homology"/>
<dbReference type="KEGG" id="tcy:Thicy_1060"/>
<evidence type="ECO:0000256" key="1">
    <source>
        <dbReference type="ARBA" id="ARBA00003618"/>
    </source>
</evidence>
<keyword evidence="5 9" id="KW-0227">DNA damage</keyword>
<dbReference type="eggNOG" id="COG0497">
    <property type="taxonomic scope" value="Bacteria"/>
</dbReference>
<dbReference type="CDD" id="cd03241">
    <property type="entry name" value="ABC_RecN"/>
    <property type="match status" value="2"/>
</dbReference>
<dbReference type="GO" id="GO:0005524">
    <property type="term" value="F:ATP binding"/>
    <property type="evidence" value="ECO:0007669"/>
    <property type="project" value="UniProtKB-KW"/>
</dbReference>
<evidence type="ECO:0000256" key="5">
    <source>
        <dbReference type="ARBA" id="ARBA00022763"/>
    </source>
</evidence>
<dbReference type="GO" id="GO:0043590">
    <property type="term" value="C:bacterial nucleoid"/>
    <property type="evidence" value="ECO:0007669"/>
    <property type="project" value="TreeGrafter"/>
</dbReference>
<comment type="similarity">
    <text evidence="2 9">Belongs to the RecN family.</text>
</comment>
<keyword evidence="4" id="KW-0547">Nucleotide-binding</keyword>
<organism evidence="11 12">
    <name type="scientific">Thiomicrospira cyclica (strain DSM 14477 / JCM 11371 / ALM1)</name>
    <name type="common">Thioalkalimicrobium cyclicum</name>
    <dbReference type="NCBI Taxonomy" id="717773"/>
    <lineage>
        <taxon>Bacteria</taxon>
        <taxon>Pseudomonadati</taxon>
        <taxon>Pseudomonadota</taxon>
        <taxon>Gammaproteobacteria</taxon>
        <taxon>Thiotrichales</taxon>
        <taxon>Piscirickettsiaceae</taxon>
        <taxon>Thiomicrospira</taxon>
    </lineage>
</organism>
<dbReference type="NCBIfam" id="TIGR00634">
    <property type="entry name" value="recN"/>
    <property type="match status" value="1"/>
</dbReference>
<protein>
    <recommendedName>
        <fullName evidence="3 9">DNA repair protein RecN</fullName>
    </recommendedName>
    <alternativeName>
        <fullName evidence="8 9">Recombination protein N</fullName>
    </alternativeName>
</protein>
<dbReference type="STRING" id="717773.Thicy_1060"/>
<evidence type="ECO:0000256" key="7">
    <source>
        <dbReference type="ARBA" id="ARBA00023204"/>
    </source>
</evidence>
<keyword evidence="6" id="KW-0067">ATP-binding</keyword>
<feature type="domain" description="RecF/RecN/SMC N-terminal" evidence="10">
    <location>
        <begin position="5"/>
        <end position="509"/>
    </location>
</feature>
<dbReference type="GO" id="GO:0006310">
    <property type="term" value="P:DNA recombination"/>
    <property type="evidence" value="ECO:0007669"/>
    <property type="project" value="InterPro"/>
</dbReference>
<evidence type="ECO:0000256" key="4">
    <source>
        <dbReference type="ARBA" id="ARBA00022741"/>
    </source>
</evidence>
<reference evidence="11 12" key="1">
    <citation type="submission" date="2011-05" db="EMBL/GenBank/DDBJ databases">
        <title>Complete sequence of Thioalkalimicrobium cyclicum ALM1.</title>
        <authorList>
            <consortium name="US DOE Joint Genome Institute"/>
            <person name="Lucas S."/>
            <person name="Han J."/>
            <person name="Lapidus A."/>
            <person name="Cheng J.-F."/>
            <person name="Goodwin L."/>
            <person name="Pitluck S."/>
            <person name="Peters L."/>
            <person name="Mikhailova N."/>
            <person name="Davenport K."/>
            <person name="Han C."/>
            <person name="Tapia R."/>
            <person name="Land M."/>
            <person name="Hauser L."/>
            <person name="Kyrpides N."/>
            <person name="Ivanova N."/>
            <person name="Pagani I."/>
            <person name="Kappler U."/>
            <person name="Woyke T."/>
        </authorList>
    </citation>
    <scope>NUCLEOTIDE SEQUENCE [LARGE SCALE GENOMIC DNA]</scope>
    <source>
        <strain evidence="12">DSM 14477 / JCM 11371 / ALM1</strain>
    </source>
</reference>
<dbReference type="EMBL" id="CP002776">
    <property type="protein sequence ID" value="AEG31827.1"/>
    <property type="molecule type" value="Genomic_DNA"/>
</dbReference>
<dbReference type="SUPFAM" id="SSF52540">
    <property type="entry name" value="P-loop containing nucleoside triphosphate hydrolases"/>
    <property type="match status" value="2"/>
</dbReference>
<dbReference type="GO" id="GO:0009432">
    <property type="term" value="P:SOS response"/>
    <property type="evidence" value="ECO:0007669"/>
    <property type="project" value="TreeGrafter"/>
</dbReference>
<dbReference type="PANTHER" id="PTHR11059:SF0">
    <property type="entry name" value="DNA REPAIR PROTEIN RECN"/>
    <property type="match status" value="1"/>
</dbReference>
<evidence type="ECO:0000256" key="6">
    <source>
        <dbReference type="ARBA" id="ARBA00022840"/>
    </source>
</evidence>
<evidence type="ECO:0000313" key="12">
    <source>
        <dbReference type="Proteomes" id="UP000009232"/>
    </source>
</evidence>
<name>F6D8H6_THICA</name>
<keyword evidence="7 9" id="KW-0234">DNA repair</keyword>
<dbReference type="GO" id="GO:0006281">
    <property type="term" value="P:DNA repair"/>
    <property type="evidence" value="ECO:0007669"/>
    <property type="project" value="UniProtKB-KW"/>
</dbReference>
<comment type="function">
    <text evidence="1 9">May be involved in recombinational repair of damaged DNA.</text>
</comment>
<dbReference type="NCBIfam" id="NF008121">
    <property type="entry name" value="PRK10869.1"/>
    <property type="match status" value="1"/>
</dbReference>
<dbReference type="InterPro" id="IPR004604">
    <property type="entry name" value="DNA_recomb/repair_RecN"/>
</dbReference>
<accession>F6D8H6</accession>
<keyword evidence="12" id="KW-1185">Reference proteome</keyword>
<dbReference type="AlphaFoldDB" id="F6D8H6"/>
<dbReference type="FunFam" id="3.40.50.300:FF:000356">
    <property type="entry name" value="DNA repair protein RecN"/>
    <property type="match status" value="1"/>
</dbReference>
<sequence>MLSFLHIQNLALITQLELQFKPGLTVLTGETGAGKSILLDGLGLVLGERADSNLVRHGKTKATVTAEFDLAHAPEQQAWLQNNDLEDAHHAATCIIQRSVNADGRSKAYINGRPTTLGKLKELGQQLIVIHGQHQHQALVNLDTQRELLDRFGQLQPLAYQVKQAFKTWQSLTQQLRALQAAQQDAQAKLELLEFKFQEFDKIKPLSGEFDQLSEEQRTLAHANDIKTAGLQTYEQLDGESSAASHISKALGEITRAVTYSPALAQQQLRLESLLIELQEIANELYHYSDNIELDPYRLDEVDSRLGQLHALAKKYHLTPDTLADFYQQLGEQRHSLTHQDEHQLALEQDIAEAHTALLKACSRLTEARQTTAKQLNTSITTAMQALGMAAGRFEVAITPIEVNFYGQDKIEFLIQTNPGQPAQPLQKIASGGELSRISLAIQVACAQISQTATLIFDEVDVGIGGAVAEIVGQKMRTLGHQRQVFAVTHLGQVASYGNQHFKVAKQSQYNETITEVRPLDKDIRVKEIARMIGGIEITEQTIGLANELLEQANQF</sequence>
<evidence type="ECO:0000313" key="11">
    <source>
        <dbReference type="EMBL" id="AEG31827.1"/>
    </source>
</evidence>
<dbReference type="HOGENOM" id="CLU_018297_3_1_6"/>
<dbReference type="Gene3D" id="3.40.50.300">
    <property type="entry name" value="P-loop containing nucleotide triphosphate hydrolases"/>
    <property type="match status" value="2"/>
</dbReference>